<sequence>LFQVSFVDESKRHAAISRIFLIIAVSNWTFYHTSSDLLDVFHECRCSTIGRTKIFRTCLSTLTKVVVAILTETTTSSIRRIGVGSSGLTLYRCSRGTNCCESNHRVQKKKFGSLNAGIALTEALMLQHVLRTNVRIIGPGTTRSGISIPRRSNSRAVDNIRLAKHHITNTIGIRATAIHS</sequence>
<organism evidence="1 2">
    <name type="scientific">Plasmodiophora brassicae</name>
    <name type="common">Clubroot disease agent</name>
    <dbReference type="NCBI Taxonomy" id="37360"/>
    <lineage>
        <taxon>Eukaryota</taxon>
        <taxon>Sar</taxon>
        <taxon>Rhizaria</taxon>
        <taxon>Endomyxa</taxon>
        <taxon>Phytomyxea</taxon>
        <taxon>Plasmodiophorida</taxon>
        <taxon>Plasmodiophoridae</taxon>
        <taxon>Plasmodiophora</taxon>
    </lineage>
</organism>
<dbReference type="AlphaFoldDB" id="A0A0G4IVP0"/>
<dbReference type="Proteomes" id="UP000039324">
    <property type="component" value="Unassembled WGS sequence"/>
</dbReference>
<evidence type="ECO:0000313" key="1">
    <source>
        <dbReference type="EMBL" id="CEO99189.1"/>
    </source>
</evidence>
<dbReference type="OrthoDB" id="1920326at2759"/>
<protein>
    <submittedName>
        <fullName evidence="1">Uncharacterized protein</fullName>
    </submittedName>
</protein>
<accession>A0A0G4IVP0</accession>
<name>A0A0G4IVP0_PLABS</name>
<proteinExistence type="predicted"/>
<gene>
    <name evidence="1" type="ORF">PBRA_001095</name>
</gene>
<evidence type="ECO:0000313" key="2">
    <source>
        <dbReference type="Proteomes" id="UP000039324"/>
    </source>
</evidence>
<feature type="non-terminal residue" evidence="1">
    <location>
        <position position="1"/>
    </location>
</feature>
<keyword evidence="2" id="KW-1185">Reference proteome</keyword>
<dbReference type="EMBL" id="CDSF01000090">
    <property type="protein sequence ID" value="CEO99189.1"/>
    <property type="molecule type" value="Genomic_DNA"/>
</dbReference>
<reference evidence="1 2" key="1">
    <citation type="submission" date="2015-02" db="EMBL/GenBank/DDBJ databases">
        <authorList>
            <person name="Chooi Y.-H."/>
        </authorList>
    </citation>
    <scope>NUCLEOTIDE SEQUENCE [LARGE SCALE GENOMIC DNA]</scope>
    <source>
        <strain evidence="1">E3</strain>
    </source>
</reference>